<evidence type="ECO:0000313" key="1">
    <source>
        <dbReference type="EMBL" id="KAF5839915.1"/>
    </source>
</evidence>
<name>A0ABQ7GZ84_DUNSA</name>
<protein>
    <recommendedName>
        <fullName evidence="3">Encoded protein</fullName>
    </recommendedName>
</protein>
<comment type="caution">
    <text evidence="1">The sequence shown here is derived from an EMBL/GenBank/DDBJ whole genome shotgun (WGS) entry which is preliminary data.</text>
</comment>
<organism evidence="1 2">
    <name type="scientific">Dunaliella salina</name>
    <name type="common">Green alga</name>
    <name type="synonym">Protococcus salinus</name>
    <dbReference type="NCBI Taxonomy" id="3046"/>
    <lineage>
        <taxon>Eukaryota</taxon>
        <taxon>Viridiplantae</taxon>
        <taxon>Chlorophyta</taxon>
        <taxon>core chlorophytes</taxon>
        <taxon>Chlorophyceae</taxon>
        <taxon>CS clade</taxon>
        <taxon>Chlamydomonadales</taxon>
        <taxon>Dunaliellaceae</taxon>
        <taxon>Dunaliella</taxon>
    </lineage>
</organism>
<sequence>MGSAPRSCPLYLPVHYTNLKATSCEQCTLCRAVCTLYSSSSVLSYVYDLQCLLTIFFDINFPDPPTVPIFFSSSVIMGTQKFLFHAPLSCNVVRDQCHTYITNMVAQIT</sequence>
<accession>A0ABQ7GZ84</accession>
<proteinExistence type="predicted"/>
<dbReference type="Proteomes" id="UP000815325">
    <property type="component" value="Unassembled WGS sequence"/>
</dbReference>
<evidence type="ECO:0008006" key="3">
    <source>
        <dbReference type="Google" id="ProtNLM"/>
    </source>
</evidence>
<dbReference type="EMBL" id="MU069529">
    <property type="protein sequence ID" value="KAF5839915.1"/>
    <property type="molecule type" value="Genomic_DNA"/>
</dbReference>
<keyword evidence="2" id="KW-1185">Reference proteome</keyword>
<reference evidence="1" key="1">
    <citation type="submission" date="2017-08" db="EMBL/GenBank/DDBJ databases">
        <authorList>
            <person name="Polle J.E."/>
            <person name="Barry K."/>
            <person name="Cushman J."/>
            <person name="Schmutz J."/>
            <person name="Tran D."/>
            <person name="Hathwaick L.T."/>
            <person name="Yim W.C."/>
            <person name="Jenkins J."/>
            <person name="Mckie-Krisberg Z.M."/>
            <person name="Prochnik S."/>
            <person name="Lindquist E."/>
            <person name="Dockter R.B."/>
            <person name="Adam C."/>
            <person name="Molina H."/>
            <person name="Bunkerborg J."/>
            <person name="Jin E."/>
            <person name="Buchheim M."/>
            <person name="Magnuson J."/>
        </authorList>
    </citation>
    <scope>NUCLEOTIDE SEQUENCE</scope>
    <source>
        <strain evidence="1">CCAP 19/18</strain>
    </source>
</reference>
<evidence type="ECO:0000313" key="2">
    <source>
        <dbReference type="Proteomes" id="UP000815325"/>
    </source>
</evidence>
<gene>
    <name evidence="1" type="ORF">DUNSADRAFT_18329</name>
</gene>